<dbReference type="InterPro" id="IPR047565">
    <property type="entry name" value="Alpha-macroglob_thiol-ester_cl"/>
</dbReference>
<feature type="domain" description="Alpha-2-macroglobulin bait region" evidence="3">
    <location>
        <begin position="1024"/>
        <end position="1165"/>
    </location>
</feature>
<dbReference type="SMART" id="SM01419">
    <property type="entry name" value="Thiol-ester_cl"/>
    <property type="match status" value="1"/>
</dbReference>
<dbReference type="PANTHER" id="PTHR40094">
    <property type="entry name" value="ALPHA-2-MACROGLOBULIN HOMOLOG"/>
    <property type="match status" value="1"/>
</dbReference>
<evidence type="ECO:0000256" key="1">
    <source>
        <dbReference type="ARBA" id="ARBA00010556"/>
    </source>
</evidence>
<dbReference type="RefSeq" id="WP_146443484.1">
    <property type="nucleotide sequence ID" value="NZ_SJPR01000001.1"/>
</dbReference>
<dbReference type="InterPro" id="IPR013783">
    <property type="entry name" value="Ig-like_fold"/>
</dbReference>
<accession>A0A5C6AIY0</accession>
<evidence type="ECO:0000256" key="2">
    <source>
        <dbReference type="SAM" id="MobiDB-lite"/>
    </source>
</evidence>
<comment type="caution">
    <text evidence="5">The sequence shown here is derived from an EMBL/GenBank/DDBJ whole genome shotgun (WGS) entry which is preliminary data.</text>
</comment>
<evidence type="ECO:0000259" key="3">
    <source>
        <dbReference type="SMART" id="SM01359"/>
    </source>
</evidence>
<evidence type="ECO:0000259" key="4">
    <source>
        <dbReference type="SMART" id="SM01360"/>
    </source>
</evidence>
<dbReference type="InterPro" id="IPR041246">
    <property type="entry name" value="Bact_MG10"/>
</dbReference>
<dbReference type="PANTHER" id="PTHR40094:SF1">
    <property type="entry name" value="UBIQUITIN DOMAIN-CONTAINING PROTEIN"/>
    <property type="match status" value="1"/>
</dbReference>
<evidence type="ECO:0000313" key="6">
    <source>
        <dbReference type="Proteomes" id="UP000317421"/>
    </source>
</evidence>
<feature type="region of interest" description="Disordered" evidence="2">
    <location>
        <begin position="548"/>
        <end position="574"/>
    </location>
</feature>
<dbReference type="Pfam" id="PF01835">
    <property type="entry name" value="MG2"/>
    <property type="match status" value="1"/>
</dbReference>
<dbReference type="InterPro" id="IPR051802">
    <property type="entry name" value="YfhM-like"/>
</dbReference>
<dbReference type="Proteomes" id="UP000317421">
    <property type="component" value="Unassembled WGS sequence"/>
</dbReference>
<dbReference type="Gene3D" id="2.60.40.10">
    <property type="entry name" value="Immunoglobulins"/>
    <property type="match status" value="1"/>
</dbReference>
<dbReference type="InterPro" id="IPR008930">
    <property type="entry name" value="Terpenoid_cyclase/PrenylTrfase"/>
</dbReference>
<dbReference type="SMART" id="SM01359">
    <property type="entry name" value="A2M_N_2"/>
    <property type="match status" value="1"/>
</dbReference>
<comment type="similarity">
    <text evidence="1">Belongs to the protease inhibitor I39 (alpha-2-macroglobulin) family. Bacterial alpha-2-macroglobulin subfamily.</text>
</comment>
<keyword evidence="6" id="KW-1185">Reference proteome</keyword>
<dbReference type="OrthoDB" id="9767116at2"/>
<reference evidence="5 6" key="1">
    <citation type="submission" date="2019-02" db="EMBL/GenBank/DDBJ databases">
        <title>Deep-cultivation of Planctomycetes and their phenomic and genomic characterization uncovers novel biology.</title>
        <authorList>
            <person name="Wiegand S."/>
            <person name="Jogler M."/>
            <person name="Boedeker C."/>
            <person name="Pinto D."/>
            <person name="Vollmers J."/>
            <person name="Rivas-Marin E."/>
            <person name="Kohn T."/>
            <person name="Peeters S.H."/>
            <person name="Heuer A."/>
            <person name="Rast P."/>
            <person name="Oberbeckmann S."/>
            <person name="Bunk B."/>
            <person name="Jeske O."/>
            <person name="Meyerdierks A."/>
            <person name="Storesund J.E."/>
            <person name="Kallscheuer N."/>
            <person name="Luecker S."/>
            <person name="Lage O.M."/>
            <person name="Pohl T."/>
            <person name="Merkel B.J."/>
            <person name="Hornburger P."/>
            <person name="Mueller R.-W."/>
            <person name="Bruemmer F."/>
            <person name="Labrenz M."/>
            <person name="Spormann A.M."/>
            <person name="Op Den Camp H."/>
            <person name="Overmann J."/>
            <person name="Amann R."/>
            <person name="Jetten M.S.M."/>
            <person name="Mascher T."/>
            <person name="Medema M.H."/>
            <person name="Devos D.P."/>
            <person name="Kaster A.-K."/>
            <person name="Ovreas L."/>
            <person name="Rohde M."/>
            <person name="Galperin M.Y."/>
            <person name="Jogler C."/>
        </authorList>
    </citation>
    <scope>NUCLEOTIDE SEQUENCE [LARGE SCALE GENOMIC DNA]</scope>
    <source>
        <strain evidence="5 6">Pla108</strain>
    </source>
</reference>
<dbReference type="SMART" id="SM01360">
    <property type="entry name" value="A2M"/>
    <property type="match status" value="1"/>
</dbReference>
<sequence>MRLFEALACGLLLSVAAIGGAEEASRRAIEDAMQAGHWDEALKMAQLRLDSGDGQRADLASASVCLQRLGRAEQLDQLIEGAVERYPKSVPMLIGAMEAYALAPHYGVEVAGEFRRGPQRGAGTTLSVEEADRVRALRLGEQALAVVGDDDKLAAEVLEQLRSTIAISRMGRYAWRLQLLTDLTDELPEPTDRWGGVAQSDPPVAPDGEGPLLYEVPDGWASAQSDGERWRWTLAETARRLPGKTAEMELAYADFLRDQFGVQSLVQQGWFRPQQADDDDPLTETSALAVETLDDNETIARLATGVRRFTLPEGHRFVERYRKHDRYTTLADIYLNRNQRPRAVEATRAAIKAESNRDVRKGIEQQLDQLIDPWVRFDATLTQPAGEGVRLRVAHRNAAKVHLLARHVNVPLLLADVKAILRDPPRNGQGMALEVESLGWRLVQGEQAKYVGEEAASWTVDVTTPPDHRDGDTPVETPLEEPGAYLVTATPVAADGSAGAPSMVVVWVADTALVRKTTADGALYQVLDARHGRPVAGATVELFGYRQTAPPPGGGFRKPQIETTSVSKPSDKDGITVFDVAPPENERGYEWMAIATSADGRLAHLGFSGVWRSYADTNPPEQPRTFVVTDRPVYRPGDTAEFKAWVGKPDYLAAAAEGEEAEPSPYAHQEFQVDVYDARGEKVDTQRLTADAYGGVVGAYVTSDASSLGVYRIDLVGFGGGSFRVEEYRKPEFEVTVDAPEEPTRLGEAFEAVIHADYYAGTPVRGGSVKYKVVRTKQSEQWLPPMPWDWLYGRGYGWLGQDATWRSDWRRWGCFAPLPPWGQRPTGPPEVVAEGEATLNAEGVFRLPIETALAAQRYPDSDHEYRVTAEVTDAGRRTIVGEGSVLAARRPLEVTVWLDGGFFEVGDTVGTNVSVRRPDGKPIAGEGELRLMKIAPPAEQPETEAGEVVELVDPDETLVQAWRLETGADGAAMMRLKASEPGRYRLVYSSEAADGPMQPAVEGAVVFTIRGPGFNDGAFRYGDLELVPDKAVYAPGDTLRLLVNTDRVGSAVTLFVRPVAGVYSTPRVLVLDGKSDVVEIPVERSDMPNFYVEAYTVVDGKLHNVTRQIAVPPESRVVKVEASPSATTYLPGEEGTLLVRLTDEAGAPVTGSATIAVYDRSVEAIAGGPSGGDIRAAFWDWTRSHYPSTTHSLARNEGPVTPPDVPGMQDLGVFGGVMPRRRGDMMMKGFGGGAPVPMSMMMSAESDAFGSATPAMARSAATPPGGEASEPPVAVRENFADTAVWIGAVEADAEGFAIVPMPLPESLTSWKVRVWAVGDGLRVGQGEAEVVTRKDLMVRFRATRFLVDGDEATLAALVQNESPRELTVRVRLEEEGGSVALPSAVEKTVTVAAGAEALVDWRVKATSEGEATLRVVATSDGTLSDAMQIKLPVLVHGAEIVQSYSAVIAPQDRLATFEVIVPEKRRPEATRLEVRYSPTLVGAMLDTLPYLIEYPHGCTEQTLNRFLPAAIVRQTVKDLGVDLATLKPTEPRDGPRVGPPGRPDPVFDADELERLVKAGVQRLTEMQLTDGGWGWFSGWGEHSSPHTTAVVVRGLGVAKRSGVKVADDVVARGLDWLANYRNEQLEKIANVDADGKPINDQRPWKHAADNLDALVELVLGEADRPSEAMLGLLFEDRLQLAPYSQATLGLALHQQAVGGNKVATQRRDTVIRNLRQFVVEDDENQTAYLNLPGGYWWNWYGSEYEAHAYFLKLLAATEPRGELAPRLVKYLLANRRHATRWNSTRDTALVVEAMADYVRASGKAAVDGTVEVWLDGKKRDLRDFTAENALRFDGRFVLTGEELSAGRHTLELRKSGEGRLYAGASLTNFSLESDLRAAGLEVRVQRRVQKLVPIKASADDVDARGAAVSVKTEQYRRVDVPNLGAVESGDLIEVELTIASKNDYEYLVIEDPKAAGFEPVETQSGYNGNAIGAYVEFRDEAVRFYVRTLARGERSVRYRLRAETPGKFAALPAQISAMYAPELRGNSDEMRVVVEDAE</sequence>
<gene>
    <name evidence="5" type="ORF">Pla108_09460</name>
</gene>
<dbReference type="Pfam" id="PF17973">
    <property type="entry name" value="bMG10"/>
    <property type="match status" value="1"/>
</dbReference>
<dbReference type="Pfam" id="PF07703">
    <property type="entry name" value="A2M_BRD"/>
    <property type="match status" value="1"/>
</dbReference>
<feature type="domain" description="Alpha-2-macroglobulin" evidence="4">
    <location>
        <begin position="1282"/>
        <end position="1372"/>
    </location>
</feature>
<dbReference type="InterPro" id="IPR011625">
    <property type="entry name" value="A2M_N_BRD"/>
</dbReference>
<organism evidence="5 6">
    <name type="scientific">Botrimarina colliarenosi</name>
    <dbReference type="NCBI Taxonomy" id="2528001"/>
    <lineage>
        <taxon>Bacteria</taxon>
        <taxon>Pseudomonadati</taxon>
        <taxon>Planctomycetota</taxon>
        <taxon>Planctomycetia</taxon>
        <taxon>Pirellulales</taxon>
        <taxon>Lacipirellulaceae</taxon>
        <taxon>Botrimarina</taxon>
    </lineage>
</organism>
<name>A0A5C6AIY0_9BACT</name>
<dbReference type="InterPro" id="IPR001599">
    <property type="entry name" value="Macroglobln_a2"/>
</dbReference>
<dbReference type="Gene3D" id="1.50.10.20">
    <property type="match status" value="1"/>
</dbReference>
<dbReference type="Gene3D" id="2.60.40.1930">
    <property type="match status" value="1"/>
</dbReference>
<dbReference type="EMBL" id="SJPR01000001">
    <property type="protein sequence ID" value="TWU00003.1"/>
    <property type="molecule type" value="Genomic_DNA"/>
</dbReference>
<proteinExistence type="inferred from homology"/>
<dbReference type="Pfam" id="PF00207">
    <property type="entry name" value="A2M"/>
    <property type="match status" value="1"/>
</dbReference>
<protein>
    <submittedName>
        <fullName evidence="5">MG2 domain protein</fullName>
    </submittedName>
</protein>
<evidence type="ECO:0000313" key="5">
    <source>
        <dbReference type="EMBL" id="TWU00003.1"/>
    </source>
</evidence>
<dbReference type="SUPFAM" id="SSF48239">
    <property type="entry name" value="Terpenoid cyclases/Protein prenyltransferases"/>
    <property type="match status" value="1"/>
</dbReference>
<dbReference type="InterPro" id="IPR002890">
    <property type="entry name" value="MG2"/>
</dbReference>
<dbReference type="GO" id="GO:0004866">
    <property type="term" value="F:endopeptidase inhibitor activity"/>
    <property type="evidence" value="ECO:0007669"/>
    <property type="project" value="InterPro"/>
</dbReference>